<evidence type="ECO:0000313" key="1">
    <source>
        <dbReference type="EMBL" id="KAK7854133.1"/>
    </source>
</evidence>
<gene>
    <name evidence="1" type="ORF">CFP56_033394</name>
</gene>
<dbReference type="AlphaFoldDB" id="A0AAW0LQZ2"/>
<sequence>MLQGCTGLLRMLIIDSCGSMISLIPILKLLTSLEVLAIENCEKLDLIEGEDNQEEFPTSLRALSFSGLPQLVVLPEWIKRFCTVRKVVTIFDGLKVVID</sequence>
<comment type="caution">
    <text evidence="1">The sequence shown here is derived from an EMBL/GenBank/DDBJ whole genome shotgun (WGS) entry which is preliminary data.</text>
</comment>
<dbReference type="Gene3D" id="3.80.10.10">
    <property type="entry name" value="Ribonuclease Inhibitor"/>
    <property type="match status" value="1"/>
</dbReference>
<dbReference type="EMBL" id="PKMF04000058">
    <property type="protein sequence ID" value="KAK7854133.1"/>
    <property type="molecule type" value="Genomic_DNA"/>
</dbReference>
<keyword evidence="2" id="KW-1185">Reference proteome</keyword>
<dbReference type="Proteomes" id="UP000237347">
    <property type="component" value="Unassembled WGS sequence"/>
</dbReference>
<protein>
    <submittedName>
        <fullName evidence="1">Uncharacterized protein</fullName>
    </submittedName>
</protein>
<evidence type="ECO:0000313" key="2">
    <source>
        <dbReference type="Proteomes" id="UP000237347"/>
    </source>
</evidence>
<name>A0AAW0LQZ2_QUESU</name>
<dbReference type="SUPFAM" id="SSF52058">
    <property type="entry name" value="L domain-like"/>
    <property type="match status" value="1"/>
</dbReference>
<proteinExistence type="predicted"/>
<dbReference type="InterPro" id="IPR032675">
    <property type="entry name" value="LRR_dom_sf"/>
</dbReference>
<reference evidence="1 2" key="1">
    <citation type="journal article" date="2018" name="Sci. Data">
        <title>The draft genome sequence of cork oak.</title>
        <authorList>
            <person name="Ramos A.M."/>
            <person name="Usie A."/>
            <person name="Barbosa P."/>
            <person name="Barros P.M."/>
            <person name="Capote T."/>
            <person name="Chaves I."/>
            <person name="Simoes F."/>
            <person name="Abreu I."/>
            <person name="Carrasquinho I."/>
            <person name="Faro C."/>
            <person name="Guimaraes J.B."/>
            <person name="Mendonca D."/>
            <person name="Nobrega F."/>
            <person name="Rodrigues L."/>
            <person name="Saibo N.J.M."/>
            <person name="Varela M.C."/>
            <person name="Egas C."/>
            <person name="Matos J."/>
            <person name="Miguel C.M."/>
            <person name="Oliveira M.M."/>
            <person name="Ricardo C.P."/>
            <person name="Goncalves S."/>
        </authorList>
    </citation>
    <scope>NUCLEOTIDE SEQUENCE [LARGE SCALE GENOMIC DNA]</scope>
    <source>
        <strain evidence="2">cv. HL8</strain>
    </source>
</reference>
<organism evidence="1 2">
    <name type="scientific">Quercus suber</name>
    <name type="common">Cork oak</name>
    <dbReference type="NCBI Taxonomy" id="58331"/>
    <lineage>
        <taxon>Eukaryota</taxon>
        <taxon>Viridiplantae</taxon>
        <taxon>Streptophyta</taxon>
        <taxon>Embryophyta</taxon>
        <taxon>Tracheophyta</taxon>
        <taxon>Spermatophyta</taxon>
        <taxon>Magnoliopsida</taxon>
        <taxon>eudicotyledons</taxon>
        <taxon>Gunneridae</taxon>
        <taxon>Pentapetalae</taxon>
        <taxon>rosids</taxon>
        <taxon>fabids</taxon>
        <taxon>Fagales</taxon>
        <taxon>Fagaceae</taxon>
        <taxon>Quercus</taxon>
    </lineage>
</organism>
<accession>A0AAW0LQZ2</accession>